<dbReference type="KEGG" id="cui:AFK65_08820"/>
<reference evidence="4" key="2">
    <citation type="submission" date="2015-09" db="EMBL/GenBank/DDBJ databases">
        <title>Cronobacter genome sequencing and assembly.</title>
        <authorList>
            <person name="Descombes P."/>
            <person name="Baert L."/>
            <person name="Ngom-Bru C."/>
            <person name="Barretto C."/>
        </authorList>
    </citation>
    <scope>NUCLEOTIDE SEQUENCE [LARGE SCALE GENOMIC DNA]</scope>
    <source>
        <strain evidence="4">NCTC 9529</strain>
    </source>
</reference>
<reference evidence="2 4" key="3">
    <citation type="journal article" date="2016" name="Genome Announc.">
        <title>Fully Closed Genome Sequences of Five Type Strains of the Genus Cronobacter and One Cronobacter sakazakii Strain.</title>
        <authorList>
            <person name="Moine D."/>
            <person name="Kassam M."/>
            <person name="Baert L."/>
            <person name="Tang Y."/>
            <person name="Barretto C."/>
            <person name="Ngom Bru C."/>
            <person name="Klijn A."/>
            <person name="Descombes P."/>
        </authorList>
    </citation>
    <scope>NUCLEOTIDE SEQUENCE [LARGE SCALE GENOMIC DNA]</scope>
    <source>
        <strain evidence="2 4">NCTC 9529</strain>
    </source>
</reference>
<name>A0AAC8VPQ1_9ENTR</name>
<dbReference type="PANTHER" id="PTHR38436">
    <property type="entry name" value="POLYKETIDE CYCLASE SNOAL-LIKE DOMAIN"/>
    <property type="match status" value="1"/>
</dbReference>
<feature type="chain" id="PRO_5041912316" evidence="1">
    <location>
        <begin position="22"/>
        <end position="154"/>
    </location>
</feature>
<dbReference type="GO" id="GO:0030638">
    <property type="term" value="P:polyketide metabolic process"/>
    <property type="evidence" value="ECO:0007669"/>
    <property type="project" value="InterPro"/>
</dbReference>
<accession>A0AAC8VPQ1</accession>
<reference evidence="4" key="1">
    <citation type="submission" date="2015-07" db="EMBL/GenBank/DDBJ databases">
        <authorList>
            <person name="Moine D."/>
            <person name="Kassam M."/>
        </authorList>
    </citation>
    <scope>NUCLEOTIDE SEQUENCE [LARGE SCALE GENOMIC DNA]</scope>
    <source>
        <strain evidence="4">NCTC 9529</strain>
    </source>
</reference>
<dbReference type="Proteomes" id="UP000061974">
    <property type="component" value="Chromosome"/>
</dbReference>
<dbReference type="Proteomes" id="UP000254849">
    <property type="component" value="Unassembled WGS sequence"/>
</dbReference>
<proteinExistence type="predicted"/>
<gene>
    <name evidence="2" type="ORF">AFK65_08820</name>
    <name evidence="3" type="ORF">NCTC9529_01809</name>
</gene>
<dbReference type="InterPro" id="IPR032710">
    <property type="entry name" value="NTF2-like_dom_sf"/>
</dbReference>
<dbReference type="InterPro" id="IPR009959">
    <property type="entry name" value="Cyclase_SnoaL-like"/>
</dbReference>
<dbReference type="EMBL" id="CP012257">
    <property type="protein sequence ID" value="ALB54760.1"/>
    <property type="molecule type" value="Genomic_DNA"/>
</dbReference>
<evidence type="ECO:0000313" key="4">
    <source>
        <dbReference type="Proteomes" id="UP000061974"/>
    </source>
</evidence>
<dbReference type="RefSeq" id="WP_007697051.1">
    <property type="nucleotide sequence ID" value="NZ_AJKW01000009.1"/>
</dbReference>
<sequence length="154" mass="16962">MKKVIQGVLAAACLFSGVAVAAPSPAANQSGVEEANRQLVLTFYDRFFNRHDLAAAEVVADNYRQHNPEVPDGKAPFVNYFTGFFRDNPQSGARVIRSATDGDLVWLQVHSTNGSKDRGQAVLDIFRVSNGKIVEHWDIIQDVPEKAANQNTMF</sequence>
<dbReference type="SUPFAM" id="SSF54427">
    <property type="entry name" value="NTF2-like"/>
    <property type="match status" value="1"/>
</dbReference>
<evidence type="ECO:0000256" key="1">
    <source>
        <dbReference type="SAM" id="SignalP"/>
    </source>
</evidence>
<keyword evidence="1" id="KW-0732">Signal</keyword>
<protein>
    <submittedName>
        <fullName evidence="3">SnoaL-like polyketide cyclase</fullName>
    </submittedName>
</protein>
<dbReference type="EMBL" id="UFYH01000001">
    <property type="protein sequence ID" value="STD06463.1"/>
    <property type="molecule type" value="Genomic_DNA"/>
</dbReference>
<feature type="signal peptide" evidence="1">
    <location>
        <begin position="1"/>
        <end position="21"/>
    </location>
</feature>
<evidence type="ECO:0000313" key="3">
    <source>
        <dbReference type="EMBL" id="STD06463.1"/>
    </source>
</evidence>
<evidence type="ECO:0000313" key="5">
    <source>
        <dbReference type="Proteomes" id="UP000254849"/>
    </source>
</evidence>
<reference evidence="3 5" key="4">
    <citation type="submission" date="2018-06" db="EMBL/GenBank/DDBJ databases">
        <authorList>
            <consortium name="Pathogen Informatics"/>
            <person name="Doyle S."/>
        </authorList>
    </citation>
    <scope>NUCLEOTIDE SEQUENCE [LARGE SCALE GENOMIC DNA]</scope>
    <source>
        <strain evidence="5">NCTC 9529</strain>
        <strain evidence="3">NCTC9529</strain>
    </source>
</reference>
<dbReference type="Pfam" id="PF07366">
    <property type="entry name" value="SnoaL"/>
    <property type="match status" value="1"/>
</dbReference>
<keyword evidence="5" id="KW-1185">Reference proteome</keyword>
<dbReference type="PANTHER" id="PTHR38436:SF1">
    <property type="entry name" value="ESTER CYCLASE"/>
    <property type="match status" value="1"/>
</dbReference>
<organism evidence="2 4">
    <name type="scientific">Cronobacter universalis NCTC 9529</name>
    <dbReference type="NCBI Taxonomy" id="1074000"/>
    <lineage>
        <taxon>Bacteria</taxon>
        <taxon>Pseudomonadati</taxon>
        <taxon>Pseudomonadota</taxon>
        <taxon>Gammaproteobacteria</taxon>
        <taxon>Enterobacterales</taxon>
        <taxon>Enterobacteriaceae</taxon>
        <taxon>Cronobacter</taxon>
    </lineage>
</organism>
<evidence type="ECO:0000313" key="2">
    <source>
        <dbReference type="EMBL" id="ALB54760.1"/>
    </source>
</evidence>
<dbReference type="Gene3D" id="3.10.450.50">
    <property type="match status" value="1"/>
</dbReference>
<dbReference type="AlphaFoldDB" id="A0AAC8VPQ1"/>